<protein>
    <submittedName>
        <fullName evidence="1">Uncharacterized protein</fullName>
    </submittedName>
</protein>
<name>X0TDG4_9ZZZZ</name>
<organism evidence="1">
    <name type="scientific">marine sediment metagenome</name>
    <dbReference type="NCBI Taxonomy" id="412755"/>
    <lineage>
        <taxon>unclassified sequences</taxon>
        <taxon>metagenomes</taxon>
        <taxon>ecological metagenomes</taxon>
    </lineage>
</organism>
<proteinExistence type="predicted"/>
<accession>X0TDG4</accession>
<gene>
    <name evidence="1" type="ORF">S01H1_07162</name>
</gene>
<reference evidence="1" key="1">
    <citation type="journal article" date="2014" name="Front. Microbiol.">
        <title>High frequency of phylogenetically diverse reductive dehalogenase-homologous genes in deep subseafloor sedimentary metagenomes.</title>
        <authorList>
            <person name="Kawai M."/>
            <person name="Futagami T."/>
            <person name="Toyoda A."/>
            <person name="Takaki Y."/>
            <person name="Nishi S."/>
            <person name="Hori S."/>
            <person name="Arai W."/>
            <person name="Tsubouchi T."/>
            <person name="Morono Y."/>
            <person name="Uchiyama I."/>
            <person name="Ito T."/>
            <person name="Fujiyama A."/>
            <person name="Inagaki F."/>
            <person name="Takami H."/>
        </authorList>
    </citation>
    <scope>NUCLEOTIDE SEQUENCE</scope>
    <source>
        <strain evidence="1">Expedition CK06-06</strain>
    </source>
</reference>
<dbReference type="Gene3D" id="2.40.10.220">
    <property type="entry name" value="predicted glycosyltransferase like domains"/>
    <property type="match status" value="1"/>
</dbReference>
<comment type="caution">
    <text evidence="1">The sequence shown here is derived from an EMBL/GenBank/DDBJ whole genome shotgun (WGS) entry which is preliminary data.</text>
</comment>
<dbReference type="AlphaFoldDB" id="X0TDG4"/>
<dbReference type="EMBL" id="BARS01003693">
    <property type="protein sequence ID" value="GAF85351.1"/>
    <property type="molecule type" value="Genomic_DNA"/>
</dbReference>
<evidence type="ECO:0000313" key="1">
    <source>
        <dbReference type="EMBL" id="GAF85351.1"/>
    </source>
</evidence>
<sequence length="140" mass="14876">MENPVQMPGPAIQIDPLDPASTSAQLSLRFDEETAFREEFERNIAAGATFVATPESYRPKQAVGVTLDLVFCGERICLPAVVVGVVEPALADLADSTAGVSVRFLGSSPDLKARLETVTGLDLSIEVPPNHAERRANSGL</sequence>
<feature type="non-terminal residue" evidence="1">
    <location>
        <position position="140"/>
    </location>
</feature>